<keyword evidence="3" id="KW-1185">Reference proteome</keyword>
<comment type="caution">
    <text evidence="2">The sequence shown here is derived from an EMBL/GenBank/DDBJ whole genome shotgun (WGS) entry which is preliminary data.</text>
</comment>
<gene>
    <name evidence="2" type="ORF">ADL29_33055</name>
</gene>
<dbReference type="Proteomes" id="UP000037982">
    <property type="component" value="Unassembled WGS sequence"/>
</dbReference>
<dbReference type="Gene3D" id="1.10.238.10">
    <property type="entry name" value="EF-hand"/>
    <property type="match status" value="1"/>
</dbReference>
<dbReference type="SUPFAM" id="SSF47473">
    <property type="entry name" value="EF-hand"/>
    <property type="match status" value="1"/>
</dbReference>
<accession>A0A0N0XR88</accession>
<proteinExistence type="predicted"/>
<dbReference type="RefSeq" id="WP_053927212.1">
    <property type="nucleotide sequence ID" value="NZ_LGKG01000174.1"/>
</dbReference>
<dbReference type="Pfam" id="PF13499">
    <property type="entry name" value="EF-hand_7"/>
    <property type="match status" value="1"/>
</dbReference>
<organism evidence="2 3">
    <name type="scientific">Streptomyces chattanoogensis</name>
    <dbReference type="NCBI Taxonomy" id="66876"/>
    <lineage>
        <taxon>Bacteria</taxon>
        <taxon>Bacillati</taxon>
        <taxon>Actinomycetota</taxon>
        <taxon>Actinomycetes</taxon>
        <taxon>Kitasatosporales</taxon>
        <taxon>Streptomycetaceae</taxon>
        <taxon>Streptomyces</taxon>
    </lineage>
</organism>
<feature type="domain" description="EF-hand" evidence="1">
    <location>
        <begin position="2"/>
        <end position="37"/>
    </location>
</feature>
<reference evidence="3" key="1">
    <citation type="submission" date="2015-07" db="EMBL/GenBank/DDBJ databases">
        <authorList>
            <person name="Ju K.-S."/>
            <person name="Doroghazi J.R."/>
            <person name="Metcalf W.W."/>
        </authorList>
    </citation>
    <scope>NUCLEOTIDE SEQUENCE [LARGE SCALE GENOMIC DNA]</scope>
    <source>
        <strain evidence="3">NRRL ISP-5002</strain>
    </source>
</reference>
<name>A0A0N0XR88_9ACTN</name>
<protein>
    <submittedName>
        <fullName evidence="2">EF hand repeat-containing protein</fullName>
    </submittedName>
</protein>
<evidence type="ECO:0000313" key="2">
    <source>
        <dbReference type="EMBL" id="KPC59786.1"/>
    </source>
</evidence>
<dbReference type="SMART" id="SM00054">
    <property type="entry name" value="EFh"/>
    <property type="match status" value="2"/>
</dbReference>
<dbReference type="PATRIC" id="fig|66876.3.peg.7288"/>
<dbReference type="EMBL" id="LGKG01000174">
    <property type="protein sequence ID" value="KPC59786.1"/>
    <property type="molecule type" value="Genomic_DNA"/>
</dbReference>
<sequence length="70" mass="7612">MADIEKAKAAFARFDADGDGQVTPDEFKRAMAAMGDMYANGPMAEAVLKSKDIDGDGKMSFDEFWASLQK</sequence>
<dbReference type="InterPro" id="IPR018247">
    <property type="entry name" value="EF_Hand_1_Ca_BS"/>
</dbReference>
<dbReference type="CDD" id="cd00051">
    <property type="entry name" value="EFh"/>
    <property type="match status" value="1"/>
</dbReference>
<dbReference type="PROSITE" id="PS00018">
    <property type="entry name" value="EF_HAND_1"/>
    <property type="match status" value="2"/>
</dbReference>
<evidence type="ECO:0000313" key="3">
    <source>
        <dbReference type="Proteomes" id="UP000037982"/>
    </source>
</evidence>
<evidence type="ECO:0000259" key="1">
    <source>
        <dbReference type="PROSITE" id="PS50222"/>
    </source>
</evidence>
<dbReference type="AlphaFoldDB" id="A0A0N0XR88"/>
<dbReference type="InterPro" id="IPR011992">
    <property type="entry name" value="EF-hand-dom_pair"/>
</dbReference>
<dbReference type="PROSITE" id="PS50222">
    <property type="entry name" value="EF_HAND_2"/>
    <property type="match status" value="1"/>
</dbReference>
<dbReference type="GO" id="GO:0005509">
    <property type="term" value="F:calcium ion binding"/>
    <property type="evidence" value="ECO:0007669"/>
    <property type="project" value="InterPro"/>
</dbReference>
<dbReference type="InterPro" id="IPR002048">
    <property type="entry name" value="EF_hand_dom"/>
</dbReference>